<accession>A0A382MUK0</accession>
<keyword evidence="1" id="KW-1133">Transmembrane helix</keyword>
<feature type="transmembrane region" description="Helical" evidence="1">
    <location>
        <begin position="6"/>
        <end position="27"/>
    </location>
</feature>
<gene>
    <name evidence="2" type="ORF">METZ01_LOCUS305508</name>
</gene>
<evidence type="ECO:0000256" key="1">
    <source>
        <dbReference type="SAM" id="Phobius"/>
    </source>
</evidence>
<proteinExistence type="predicted"/>
<keyword evidence="1" id="KW-0812">Transmembrane</keyword>
<feature type="non-terminal residue" evidence="2">
    <location>
        <position position="95"/>
    </location>
</feature>
<keyword evidence="1" id="KW-0472">Membrane</keyword>
<reference evidence="2" key="1">
    <citation type="submission" date="2018-05" db="EMBL/GenBank/DDBJ databases">
        <authorList>
            <person name="Lanie J.A."/>
            <person name="Ng W.-L."/>
            <person name="Kazmierczak K.M."/>
            <person name="Andrzejewski T.M."/>
            <person name="Davidsen T.M."/>
            <person name="Wayne K.J."/>
            <person name="Tettelin H."/>
            <person name="Glass J.I."/>
            <person name="Rusch D."/>
            <person name="Podicherti R."/>
            <person name="Tsui H.-C.T."/>
            <person name="Winkler M.E."/>
        </authorList>
    </citation>
    <scope>NUCLEOTIDE SEQUENCE</scope>
</reference>
<protein>
    <submittedName>
        <fullName evidence="2">Uncharacterized protein</fullName>
    </submittedName>
</protein>
<organism evidence="2">
    <name type="scientific">marine metagenome</name>
    <dbReference type="NCBI Taxonomy" id="408172"/>
    <lineage>
        <taxon>unclassified sequences</taxon>
        <taxon>metagenomes</taxon>
        <taxon>ecological metagenomes</taxon>
    </lineage>
</organism>
<name>A0A382MUK0_9ZZZZ</name>
<sequence length="95" mass="10954">MYKKILIQLLLLIILFTIVFSTFFLYFKKKENLKTSNLPIIKEKESLIDDETGTLIKDINYSFSDSSGNYYELLSDVGIVDINNSDKIFMTNVVA</sequence>
<dbReference type="AlphaFoldDB" id="A0A382MUK0"/>
<dbReference type="EMBL" id="UINC01096070">
    <property type="protein sequence ID" value="SVC52654.1"/>
    <property type="molecule type" value="Genomic_DNA"/>
</dbReference>
<evidence type="ECO:0000313" key="2">
    <source>
        <dbReference type="EMBL" id="SVC52654.1"/>
    </source>
</evidence>